<comment type="caution">
    <text evidence="5">The sequence shown here is derived from an EMBL/GenBank/DDBJ whole genome shotgun (WGS) entry which is preliminary data.</text>
</comment>
<dbReference type="EMBL" id="MAQE01000016">
    <property type="protein sequence ID" value="OBY50443.1"/>
    <property type="molecule type" value="Genomic_DNA"/>
</dbReference>
<keyword evidence="1" id="KW-0805">Transcription regulation</keyword>
<evidence type="ECO:0000259" key="4">
    <source>
        <dbReference type="PROSITE" id="PS50949"/>
    </source>
</evidence>
<evidence type="ECO:0000313" key="6">
    <source>
        <dbReference type="Proteomes" id="UP000092746"/>
    </source>
</evidence>
<dbReference type="InterPro" id="IPR000524">
    <property type="entry name" value="Tscrpt_reg_HTH_GntR"/>
</dbReference>
<keyword evidence="3" id="KW-0804">Transcription</keyword>
<dbReference type="Pfam" id="PF00392">
    <property type="entry name" value="GntR"/>
    <property type="match status" value="1"/>
</dbReference>
<dbReference type="PROSITE" id="PS50949">
    <property type="entry name" value="HTH_GNTR"/>
    <property type="match status" value="1"/>
</dbReference>
<dbReference type="GO" id="GO:0003677">
    <property type="term" value="F:DNA binding"/>
    <property type="evidence" value="ECO:0007669"/>
    <property type="project" value="UniProtKB-KW"/>
</dbReference>
<name>A0AAP7GWC7_AGGAP</name>
<dbReference type="PANTHER" id="PTHR43537">
    <property type="entry name" value="TRANSCRIPTIONAL REGULATOR, GNTR FAMILY"/>
    <property type="match status" value="1"/>
</dbReference>
<evidence type="ECO:0000256" key="1">
    <source>
        <dbReference type="ARBA" id="ARBA00023015"/>
    </source>
</evidence>
<dbReference type="Proteomes" id="UP000092746">
    <property type="component" value="Unassembled WGS sequence"/>
</dbReference>
<dbReference type="InterPro" id="IPR011711">
    <property type="entry name" value="GntR_C"/>
</dbReference>
<dbReference type="SUPFAM" id="SSF48008">
    <property type="entry name" value="GntR ligand-binding domain-like"/>
    <property type="match status" value="1"/>
</dbReference>
<dbReference type="Pfam" id="PF07729">
    <property type="entry name" value="FCD"/>
    <property type="match status" value="1"/>
</dbReference>
<dbReference type="AlphaFoldDB" id="A0AAP7GWC7"/>
<sequence>MKGNNKKEASLVLQDKIKTLIIKQNLKSGDLMPTENELIDQLGVSRSSLREAIKSLEALHILDIRHGIGTFVSEPSLIPMIRGLGFHTQLNLHNDLNQLFNILDIREILEYGFAPMVLAKITPEQTALLQKHVANMEKNAREQKFSPKEEYHIHLQIYEPLNNPLLIQYLDAFCEIYQQVEKGLPPLVLTPEKLAMQHRELVDAIEAHDLVRMQQAILQYFQGIRQRLAQGGKHE</sequence>
<dbReference type="CDD" id="cd07377">
    <property type="entry name" value="WHTH_GntR"/>
    <property type="match status" value="1"/>
</dbReference>
<dbReference type="Gene3D" id="1.10.10.10">
    <property type="entry name" value="Winged helix-like DNA-binding domain superfamily/Winged helix DNA-binding domain"/>
    <property type="match status" value="1"/>
</dbReference>
<dbReference type="PANTHER" id="PTHR43537:SF54">
    <property type="entry name" value="TRANSCRIPTIONAL REGULATOR, GNTR FAMILY"/>
    <property type="match status" value="1"/>
</dbReference>
<dbReference type="InterPro" id="IPR036388">
    <property type="entry name" value="WH-like_DNA-bd_sf"/>
</dbReference>
<dbReference type="SMART" id="SM00895">
    <property type="entry name" value="FCD"/>
    <property type="match status" value="1"/>
</dbReference>
<reference evidence="5 6" key="1">
    <citation type="submission" date="2016-06" db="EMBL/GenBank/DDBJ databases">
        <title>Simultaneous identification of Haemophilus influenzae and Haemophilus haemolyticus using TaqMan real-time PCR.</title>
        <authorList>
            <person name="Price E.P."/>
            <person name="Sarovich D.S."/>
            <person name="Harris T."/>
            <person name="Spargo J.C."/>
            <person name="Nosworthy E."/>
            <person name="Beissbarth J."/>
            <person name="Smith-Vaughan H."/>
        </authorList>
    </citation>
    <scope>NUCLEOTIDE SEQUENCE [LARGE SCALE GENOMIC DNA]</scope>
    <source>
        <strain evidence="5 6">ATCC 7901</strain>
    </source>
</reference>
<dbReference type="SUPFAM" id="SSF46785">
    <property type="entry name" value="Winged helix' DNA-binding domain"/>
    <property type="match status" value="1"/>
</dbReference>
<dbReference type="PRINTS" id="PR00035">
    <property type="entry name" value="HTHGNTR"/>
</dbReference>
<organism evidence="5 6">
    <name type="scientific">Aggregatibacter aphrophilus</name>
    <name type="common">Haemophilus aphrophilus</name>
    <dbReference type="NCBI Taxonomy" id="732"/>
    <lineage>
        <taxon>Bacteria</taxon>
        <taxon>Pseudomonadati</taxon>
        <taxon>Pseudomonadota</taxon>
        <taxon>Gammaproteobacteria</taxon>
        <taxon>Pasteurellales</taxon>
        <taxon>Pasteurellaceae</taxon>
        <taxon>Aggregatibacter</taxon>
    </lineage>
</organism>
<dbReference type="RefSeq" id="WP_065295678.1">
    <property type="nucleotide sequence ID" value="NZ_CAUUMV010000003.1"/>
</dbReference>
<proteinExistence type="predicted"/>
<keyword evidence="2" id="KW-0238">DNA-binding</keyword>
<dbReference type="SMART" id="SM00345">
    <property type="entry name" value="HTH_GNTR"/>
    <property type="match status" value="1"/>
</dbReference>
<evidence type="ECO:0000313" key="5">
    <source>
        <dbReference type="EMBL" id="OBY50443.1"/>
    </source>
</evidence>
<dbReference type="InterPro" id="IPR008920">
    <property type="entry name" value="TF_FadR/GntR_C"/>
</dbReference>
<evidence type="ECO:0000256" key="2">
    <source>
        <dbReference type="ARBA" id="ARBA00023125"/>
    </source>
</evidence>
<dbReference type="GO" id="GO:0003700">
    <property type="term" value="F:DNA-binding transcription factor activity"/>
    <property type="evidence" value="ECO:0007669"/>
    <property type="project" value="InterPro"/>
</dbReference>
<dbReference type="Gene3D" id="1.20.120.530">
    <property type="entry name" value="GntR ligand-binding domain-like"/>
    <property type="match status" value="1"/>
</dbReference>
<accession>A0AAP7GWC7</accession>
<protein>
    <submittedName>
        <fullName evidence="5">GntR family transcriptional regulator</fullName>
    </submittedName>
</protein>
<dbReference type="InterPro" id="IPR036390">
    <property type="entry name" value="WH_DNA-bd_sf"/>
</dbReference>
<feature type="domain" description="HTH gntR-type" evidence="4">
    <location>
        <begin position="7"/>
        <end position="75"/>
    </location>
</feature>
<gene>
    <name evidence="5" type="ORF">BBB52_08700</name>
</gene>
<evidence type="ECO:0000256" key="3">
    <source>
        <dbReference type="ARBA" id="ARBA00023163"/>
    </source>
</evidence>